<name>A0A3P1V808_9STRE</name>
<comment type="similarity">
    <text evidence="1">Belongs to the BlaI transcriptional regulatory family.</text>
</comment>
<dbReference type="Pfam" id="PF03965">
    <property type="entry name" value="Penicillinase_R"/>
    <property type="match status" value="1"/>
</dbReference>
<evidence type="ECO:0000313" key="6">
    <source>
        <dbReference type="Proteomes" id="UP000281771"/>
    </source>
</evidence>
<proteinExistence type="inferred from homology"/>
<keyword evidence="4" id="KW-0804">Transcription</keyword>
<dbReference type="Proteomes" id="UP000281771">
    <property type="component" value="Unassembled WGS sequence"/>
</dbReference>
<dbReference type="GO" id="GO:0045892">
    <property type="term" value="P:negative regulation of DNA-templated transcription"/>
    <property type="evidence" value="ECO:0007669"/>
    <property type="project" value="InterPro"/>
</dbReference>
<dbReference type="InterPro" id="IPR036390">
    <property type="entry name" value="WH_DNA-bd_sf"/>
</dbReference>
<dbReference type="AlphaFoldDB" id="A0A3P1V808"/>
<dbReference type="SUPFAM" id="SSF46785">
    <property type="entry name" value="Winged helix' DNA-binding domain"/>
    <property type="match status" value="1"/>
</dbReference>
<organism evidence="5 6">
    <name type="scientific">Streptococcus minor</name>
    <dbReference type="NCBI Taxonomy" id="229549"/>
    <lineage>
        <taxon>Bacteria</taxon>
        <taxon>Bacillati</taxon>
        <taxon>Bacillota</taxon>
        <taxon>Bacilli</taxon>
        <taxon>Lactobacillales</taxon>
        <taxon>Streptococcaceae</taxon>
        <taxon>Streptococcus</taxon>
    </lineage>
</organism>
<keyword evidence="2" id="KW-0805">Transcription regulation</keyword>
<dbReference type="GO" id="GO:0003677">
    <property type="term" value="F:DNA binding"/>
    <property type="evidence" value="ECO:0007669"/>
    <property type="project" value="UniProtKB-KW"/>
</dbReference>
<evidence type="ECO:0000313" key="5">
    <source>
        <dbReference type="EMBL" id="RRD29807.1"/>
    </source>
</evidence>
<protein>
    <submittedName>
        <fullName evidence="5">CopY/TcrY family copper transport repressor</fullName>
    </submittedName>
</protein>
<accession>A0A3P1V808</accession>
<dbReference type="Gene3D" id="1.10.10.10">
    <property type="entry name" value="Winged helix-like DNA-binding domain superfamily/Winged helix DNA-binding domain"/>
    <property type="match status" value="1"/>
</dbReference>
<keyword evidence="6" id="KW-1185">Reference proteome</keyword>
<keyword evidence="3" id="KW-0238">DNA-binding</keyword>
<evidence type="ECO:0000256" key="2">
    <source>
        <dbReference type="ARBA" id="ARBA00023015"/>
    </source>
</evidence>
<dbReference type="InterPro" id="IPR005650">
    <property type="entry name" value="BlaI_family"/>
</dbReference>
<dbReference type="InterPro" id="IPR036388">
    <property type="entry name" value="WH-like_DNA-bd_sf"/>
</dbReference>
<gene>
    <name evidence="5" type="ORF">EII38_09210</name>
</gene>
<evidence type="ECO:0000256" key="4">
    <source>
        <dbReference type="ARBA" id="ARBA00023163"/>
    </source>
</evidence>
<comment type="caution">
    <text evidence="5">The sequence shown here is derived from an EMBL/GenBank/DDBJ whole genome shotgun (WGS) entry which is preliminary data.</text>
</comment>
<dbReference type="EMBL" id="RQZA01000012">
    <property type="protein sequence ID" value="RRD29807.1"/>
    <property type="molecule type" value="Genomic_DNA"/>
</dbReference>
<dbReference type="PIRSF" id="PIRSF019455">
    <property type="entry name" value="CopR_AtkY"/>
    <property type="match status" value="1"/>
</dbReference>
<evidence type="ECO:0000256" key="1">
    <source>
        <dbReference type="ARBA" id="ARBA00011046"/>
    </source>
</evidence>
<evidence type="ECO:0000256" key="3">
    <source>
        <dbReference type="ARBA" id="ARBA00023125"/>
    </source>
</evidence>
<reference evidence="5 6" key="1">
    <citation type="submission" date="2018-11" db="EMBL/GenBank/DDBJ databases">
        <title>Genomes From Bacteria Associated with the Canine Oral Cavity: a Test Case for Automated Genome-Based Taxonomic Assignment.</title>
        <authorList>
            <person name="Coil D.A."/>
            <person name="Jospin G."/>
            <person name="Darling A.E."/>
            <person name="Wallis C."/>
            <person name="Davis I.J."/>
            <person name="Harris S."/>
            <person name="Eisen J.A."/>
            <person name="Holcombe L.J."/>
            <person name="O'Flynn C."/>
        </authorList>
    </citation>
    <scope>NUCLEOTIDE SEQUENCE [LARGE SCALE GENOMIC DNA]</scope>
    <source>
        <strain evidence="5 6">OH4621_COT-116</strain>
    </source>
</reference>
<dbReference type="STRING" id="1123309.GCA_000377005_00209"/>
<dbReference type="RefSeq" id="WP_124777874.1">
    <property type="nucleotide sequence ID" value="NZ_RQZA01000012.1"/>
</dbReference>
<sequence>MEQPISGAEWQVMRVLWAHPGSTSQFIIQALQAGFEWQPATIKTLLGRLRKKHYLRMEKTETKYRYWPLLDEEQHLRLQLQTILDNSCSTKNGDLVEALLEAGSYSQAALQEIQETVNIMLTKAPQSLTCHCLPGQCTCVYH</sequence>